<accession>A0A9Y2B6Q0</accession>
<proteinExistence type="predicted"/>
<organism evidence="2 3">
    <name type="scientific">Altererythrobacter rubellus</name>
    <dbReference type="NCBI Taxonomy" id="2173831"/>
    <lineage>
        <taxon>Bacteria</taxon>
        <taxon>Pseudomonadati</taxon>
        <taxon>Pseudomonadota</taxon>
        <taxon>Alphaproteobacteria</taxon>
        <taxon>Sphingomonadales</taxon>
        <taxon>Erythrobacteraceae</taxon>
        <taxon>Altererythrobacter</taxon>
    </lineage>
</organism>
<dbReference type="EMBL" id="CP127221">
    <property type="protein sequence ID" value="WIW95070.1"/>
    <property type="molecule type" value="Genomic_DNA"/>
</dbReference>
<keyword evidence="3" id="KW-1185">Reference proteome</keyword>
<sequence length="76" mass="8199">MPELFPYVCFALAGINLIAWLRNDLNGDAGEDFGEAMSIDRFGRGSDGYKGTQSFHLLLAVIFTGLGVASFLGLQL</sequence>
<name>A0A9Y2B6Q0_9SPHN</name>
<dbReference type="RefSeq" id="WP_285975386.1">
    <property type="nucleotide sequence ID" value="NZ_CP127221.1"/>
</dbReference>
<feature type="transmembrane region" description="Helical" evidence="1">
    <location>
        <begin position="55"/>
        <end position="74"/>
    </location>
</feature>
<keyword evidence="1" id="KW-0472">Membrane</keyword>
<evidence type="ECO:0000256" key="1">
    <source>
        <dbReference type="SAM" id="Phobius"/>
    </source>
</evidence>
<dbReference type="Proteomes" id="UP001231445">
    <property type="component" value="Chromosome"/>
</dbReference>
<reference evidence="2 3" key="1">
    <citation type="submission" date="2023-06" db="EMBL/GenBank/DDBJ databases">
        <title>Altererythrobacter rubellus NBRC 112769 genome.</title>
        <authorList>
            <person name="Zhang K."/>
        </authorList>
    </citation>
    <scope>NUCLEOTIDE SEQUENCE [LARGE SCALE GENOMIC DNA]</scope>
    <source>
        <strain evidence="2 3">NBRC 112769</strain>
    </source>
</reference>
<keyword evidence="1" id="KW-1133">Transmembrane helix</keyword>
<dbReference type="KEGG" id="arue:QQX03_08880"/>
<evidence type="ECO:0000313" key="2">
    <source>
        <dbReference type="EMBL" id="WIW95070.1"/>
    </source>
</evidence>
<gene>
    <name evidence="2" type="ORF">QQX03_08880</name>
</gene>
<dbReference type="AlphaFoldDB" id="A0A9Y2B6Q0"/>
<protein>
    <submittedName>
        <fullName evidence="2">Uncharacterized protein</fullName>
    </submittedName>
</protein>
<keyword evidence="1" id="KW-0812">Transmembrane</keyword>
<evidence type="ECO:0000313" key="3">
    <source>
        <dbReference type="Proteomes" id="UP001231445"/>
    </source>
</evidence>